<feature type="transmembrane region" description="Helical" evidence="8">
    <location>
        <begin position="418"/>
        <end position="444"/>
    </location>
</feature>
<dbReference type="SUPFAM" id="SSF52540">
    <property type="entry name" value="P-loop containing nucleoside triphosphate hydrolases"/>
    <property type="match status" value="2"/>
</dbReference>
<feature type="domain" description="ABC transporter" evidence="9">
    <location>
        <begin position="22"/>
        <end position="263"/>
    </location>
</feature>
<reference evidence="10" key="1">
    <citation type="submission" date="2023-01" db="EMBL/GenBank/DDBJ databases">
        <title>Metagenome sequencing of chrysophaentin producing Chrysophaeum taylorii.</title>
        <authorList>
            <person name="Davison J."/>
            <person name="Bewley C."/>
        </authorList>
    </citation>
    <scope>NUCLEOTIDE SEQUENCE</scope>
    <source>
        <strain evidence="10">NIES-1699</strain>
    </source>
</reference>
<keyword evidence="3 8" id="KW-0812">Transmembrane</keyword>
<organism evidence="10 11">
    <name type="scientific">Chrysophaeum taylorii</name>
    <dbReference type="NCBI Taxonomy" id="2483200"/>
    <lineage>
        <taxon>Eukaryota</taxon>
        <taxon>Sar</taxon>
        <taxon>Stramenopiles</taxon>
        <taxon>Ochrophyta</taxon>
        <taxon>Pelagophyceae</taxon>
        <taxon>Pelagomonadales</taxon>
        <taxon>Pelagomonadaceae</taxon>
        <taxon>Chrysophaeum</taxon>
    </lineage>
</organism>
<dbReference type="Gene3D" id="3.40.50.300">
    <property type="entry name" value="P-loop containing nucleotide triphosphate hydrolases"/>
    <property type="match status" value="2"/>
</dbReference>
<evidence type="ECO:0000256" key="1">
    <source>
        <dbReference type="ARBA" id="ARBA00004141"/>
    </source>
</evidence>
<feature type="transmembrane region" description="Helical" evidence="8">
    <location>
        <begin position="1272"/>
        <end position="1294"/>
    </location>
</feature>
<dbReference type="SMART" id="SM00382">
    <property type="entry name" value="AAA"/>
    <property type="match status" value="2"/>
</dbReference>
<feature type="transmembrane region" description="Helical" evidence="8">
    <location>
        <begin position="1083"/>
        <end position="1107"/>
    </location>
</feature>
<sequence length="1298" mass="139980">MADPESAIVDEEVPTRPLRTRLEAVDVGVRGSSGALLLSNVNAAFDPESVTAIIGPSGAGKSLLLRVLAGRWVGEQTGEVLVKGLKLTKTRCRLLMTLMPPNDALIAELTVKQTLYYAAMLRSPIGMTTIGRIKRADALMERLAIKHITNVRIGDALRPGISGGQRKRVSAAIEFLSTRPVLLMDEPTSGLDAATAMALVEMIRGAGASEGRTVIAAIHQPSWALCNAFSKIIVLGLGGRVVFEGQPSPLSAFFARFSPTPSPNSNPADHVLFTLYNEGTHVWVQRWEASTERRRLQQMRAKHGEGPGLVDLDLALTDDYPNPLLEQYRLLVLRSAHLWVTDVAQGQTVYAMVIAVSILVGLTQLDAGWTTAKVNLLLCLSMGLLQAAALPAVVFIPLERPVVQREWRNGVYAAGPYWFAHCTVQLLSSVLAATIATAIVYPMLEIPVKGDSDVGLVLKFWSATGLHFLICSILGLIFGVLTPTPLSGLKALPVMMILMALTSGLIIPLSRLRPVMWPFHYPNIFTWHNRIILDITFGHATDVAWEILTSSEYTNVDPGHAASWWKAQLVILGALVCLGHQAAHRMLSQPDRQAPVSSKRDVQHTTSMAVIAPEGELPTSVVVAKNRAGSDKNKTGADDSKLLSDHKSGYGSLLSVSSLGEQRGSRVTTHRFWFWPEARLAAHQTANAIPAVTMVAEPPGLALPRADAAIRGVDLIFEASTATALLGPSGAGKTCLMDAIGGRIPGVTQGSVVVDGTALNATRFRAMATYTPQDDVLVGAFTPRETLKYAALLRSPRSWSLAGRSKKIDEVATVMGIVDKLDDVIGTPENPGLSGGQKRRLSIGMDLLAERKIMVVDEPTTGLDAAAAMAVATVVVQLARAYNRTVISTIHQPPWALVCRFDSLVLLAAGRVVYCGVPSALVQHSAVSGAPCPTDENPAEHFMFVLTAAPDSEWPDKWDASPQGAALTKTATAEYLAFSTGVALKKKLEATLSSFDSTGYTSTTARAGSTGSLVDALWTMELTHFLTGVEPMHYEASLWEQYTILTRRSFRIFLKSQALELLAANVQTGMLVGLSFRNFGLRTIYFALGLFFGISSHAVISLNGLLLSIPTERTFVQREYQNGAFAPWVYWCARATLATAAVSATCIPQVGIWWYLIGLPLDPARLANGIATTGLLGMTFGHIAGIISLVVPNPIRASQISNPLVAVIFTLSGAFVVRSHLKQYLKPLYQLNVATYAFQNMMNAALRDRTTDGSAELLEYYGIQPGTLLRNYLILFAWLVGVLIAGTIAATYSITRRG</sequence>
<keyword evidence="4" id="KW-0547">Nucleotide-binding</keyword>
<dbReference type="GO" id="GO:0140359">
    <property type="term" value="F:ABC-type transporter activity"/>
    <property type="evidence" value="ECO:0007669"/>
    <property type="project" value="InterPro"/>
</dbReference>
<evidence type="ECO:0000256" key="6">
    <source>
        <dbReference type="ARBA" id="ARBA00022989"/>
    </source>
</evidence>
<feature type="transmembrane region" description="Helical" evidence="8">
    <location>
        <begin position="1169"/>
        <end position="1191"/>
    </location>
</feature>
<dbReference type="PROSITE" id="PS50893">
    <property type="entry name" value="ABC_TRANSPORTER_2"/>
    <property type="match status" value="2"/>
</dbReference>
<evidence type="ECO:0000313" key="10">
    <source>
        <dbReference type="EMBL" id="KAJ8598461.1"/>
    </source>
</evidence>
<dbReference type="PROSITE" id="PS00211">
    <property type="entry name" value="ABC_TRANSPORTER_1"/>
    <property type="match status" value="1"/>
</dbReference>
<name>A0AAD7U572_9STRA</name>
<dbReference type="InterPro" id="IPR013525">
    <property type="entry name" value="ABC2_TM"/>
</dbReference>
<feature type="transmembrane region" description="Helical" evidence="8">
    <location>
        <begin position="1128"/>
        <end position="1157"/>
    </location>
</feature>
<evidence type="ECO:0000313" key="11">
    <source>
        <dbReference type="Proteomes" id="UP001230188"/>
    </source>
</evidence>
<dbReference type="PANTHER" id="PTHR48041">
    <property type="entry name" value="ABC TRANSPORTER G FAMILY MEMBER 28"/>
    <property type="match status" value="1"/>
</dbReference>
<gene>
    <name evidence="10" type="ORF">CTAYLR_006868</name>
</gene>
<evidence type="ECO:0000256" key="8">
    <source>
        <dbReference type="SAM" id="Phobius"/>
    </source>
</evidence>
<keyword evidence="6 8" id="KW-1133">Transmembrane helix</keyword>
<protein>
    <recommendedName>
        <fullName evidence="9">ABC transporter domain-containing protein</fullName>
    </recommendedName>
</protein>
<dbReference type="EMBL" id="JAQMWT010000673">
    <property type="protein sequence ID" value="KAJ8598461.1"/>
    <property type="molecule type" value="Genomic_DNA"/>
</dbReference>
<dbReference type="InterPro" id="IPR027417">
    <property type="entry name" value="P-loop_NTPase"/>
</dbReference>
<feature type="transmembrane region" description="Helical" evidence="8">
    <location>
        <begin position="349"/>
        <end position="369"/>
    </location>
</feature>
<keyword evidence="2" id="KW-0813">Transport</keyword>
<comment type="subcellular location">
    <subcellularLocation>
        <location evidence="1">Membrane</location>
        <topology evidence="1">Multi-pass membrane protein</topology>
    </subcellularLocation>
</comment>
<keyword evidence="7 8" id="KW-0472">Membrane</keyword>
<evidence type="ECO:0000256" key="7">
    <source>
        <dbReference type="ARBA" id="ARBA00023136"/>
    </source>
</evidence>
<proteinExistence type="predicted"/>
<feature type="transmembrane region" description="Helical" evidence="8">
    <location>
        <begin position="491"/>
        <end position="509"/>
    </location>
</feature>
<evidence type="ECO:0000256" key="5">
    <source>
        <dbReference type="ARBA" id="ARBA00022840"/>
    </source>
</evidence>
<evidence type="ECO:0000256" key="2">
    <source>
        <dbReference type="ARBA" id="ARBA00022448"/>
    </source>
</evidence>
<feature type="transmembrane region" description="Helical" evidence="8">
    <location>
        <begin position="456"/>
        <end position="479"/>
    </location>
</feature>
<feature type="domain" description="ABC transporter" evidence="9">
    <location>
        <begin position="689"/>
        <end position="934"/>
    </location>
</feature>
<dbReference type="GO" id="GO:0005524">
    <property type="term" value="F:ATP binding"/>
    <property type="evidence" value="ECO:0007669"/>
    <property type="project" value="UniProtKB-KW"/>
</dbReference>
<dbReference type="Proteomes" id="UP001230188">
    <property type="component" value="Unassembled WGS sequence"/>
</dbReference>
<dbReference type="Pfam" id="PF00005">
    <property type="entry name" value="ABC_tran"/>
    <property type="match status" value="2"/>
</dbReference>
<evidence type="ECO:0000256" key="4">
    <source>
        <dbReference type="ARBA" id="ARBA00022741"/>
    </source>
</evidence>
<dbReference type="GO" id="GO:0016020">
    <property type="term" value="C:membrane"/>
    <property type="evidence" value="ECO:0007669"/>
    <property type="project" value="UniProtKB-SubCell"/>
</dbReference>
<dbReference type="InterPro" id="IPR017871">
    <property type="entry name" value="ABC_transporter-like_CS"/>
</dbReference>
<dbReference type="InterPro" id="IPR003439">
    <property type="entry name" value="ABC_transporter-like_ATP-bd"/>
</dbReference>
<accession>A0AAD7U572</accession>
<comment type="caution">
    <text evidence="10">The sequence shown here is derived from an EMBL/GenBank/DDBJ whole genome shotgun (WGS) entry which is preliminary data.</text>
</comment>
<dbReference type="InterPro" id="IPR050352">
    <property type="entry name" value="ABCG_transporters"/>
</dbReference>
<feature type="transmembrane region" description="Helical" evidence="8">
    <location>
        <begin position="1203"/>
        <end position="1221"/>
    </location>
</feature>
<evidence type="ECO:0000256" key="3">
    <source>
        <dbReference type="ARBA" id="ARBA00022692"/>
    </source>
</evidence>
<dbReference type="Pfam" id="PF01061">
    <property type="entry name" value="ABC2_membrane"/>
    <property type="match status" value="2"/>
</dbReference>
<dbReference type="GO" id="GO:0016887">
    <property type="term" value="F:ATP hydrolysis activity"/>
    <property type="evidence" value="ECO:0007669"/>
    <property type="project" value="InterPro"/>
</dbReference>
<dbReference type="InterPro" id="IPR003593">
    <property type="entry name" value="AAA+_ATPase"/>
</dbReference>
<keyword evidence="11" id="KW-1185">Reference proteome</keyword>
<dbReference type="PANTHER" id="PTHR48041:SF139">
    <property type="entry name" value="PROTEIN SCARLET"/>
    <property type="match status" value="1"/>
</dbReference>
<keyword evidence="5" id="KW-0067">ATP-binding</keyword>
<feature type="transmembrane region" description="Helical" evidence="8">
    <location>
        <begin position="376"/>
        <end position="398"/>
    </location>
</feature>
<evidence type="ECO:0000259" key="9">
    <source>
        <dbReference type="PROSITE" id="PS50893"/>
    </source>
</evidence>